<dbReference type="PANTHER" id="PTHR21180:SF32">
    <property type="entry name" value="ENDONUCLEASE_EXONUCLEASE_PHOSPHATASE FAMILY DOMAIN-CONTAINING PROTEIN 1"/>
    <property type="match status" value="1"/>
</dbReference>
<gene>
    <name evidence="2" type="ORF">MED92_16170</name>
</gene>
<dbReference type="InterPro" id="IPR010994">
    <property type="entry name" value="RuvA_2-like"/>
</dbReference>
<keyword evidence="3" id="KW-1185">Reference proteome</keyword>
<evidence type="ECO:0000313" key="3">
    <source>
        <dbReference type="Proteomes" id="UP000002171"/>
    </source>
</evidence>
<dbReference type="RefSeq" id="WP_007020899.1">
    <property type="nucleotide sequence ID" value="NZ_CH724125.1"/>
</dbReference>
<keyword evidence="1" id="KW-0732">Signal</keyword>
<dbReference type="GO" id="GO:0015628">
    <property type="term" value="P:protein secretion by the type II secretion system"/>
    <property type="evidence" value="ECO:0007669"/>
    <property type="project" value="TreeGrafter"/>
</dbReference>
<reference evidence="2 3" key="1">
    <citation type="submission" date="2006-02" db="EMBL/GenBank/DDBJ databases">
        <authorList>
            <person name="Pinhassi J."/>
            <person name="Pedros-Alio C."/>
            <person name="Ferriera S."/>
            <person name="Johnson J."/>
            <person name="Kravitz S."/>
            <person name="Halpern A."/>
            <person name="Remington K."/>
            <person name="Beeson K."/>
            <person name="Tran B."/>
            <person name="Rogers Y.-H."/>
            <person name="Friedman R."/>
            <person name="Venter J.C."/>
        </authorList>
    </citation>
    <scope>NUCLEOTIDE SEQUENCE [LARGE SCALE GENOMIC DNA]</scope>
    <source>
        <strain evidence="2 3">MED92</strain>
    </source>
</reference>
<dbReference type="NCBIfam" id="TIGR00426">
    <property type="entry name" value="competence protein ComEA helix-hairpin-helix repeat region"/>
    <property type="match status" value="1"/>
</dbReference>
<evidence type="ECO:0008006" key="4">
    <source>
        <dbReference type="Google" id="ProtNLM"/>
    </source>
</evidence>
<name>A0A7U8C6H5_NEPCE</name>
<dbReference type="Pfam" id="PF12836">
    <property type="entry name" value="HHH_3"/>
    <property type="match status" value="1"/>
</dbReference>
<organism evidence="2 3">
    <name type="scientific">Neptuniibacter caesariensis</name>
    <dbReference type="NCBI Taxonomy" id="207954"/>
    <lineage>
        <taxon>Bacteria</taxon>
        <taxon>Pseudomonadati</taxon>
        <taxon>Pseudomonadota</taxon>
        <taxon>Gammaproteobacteria</taxon>
        <taxon>Oceanospirillales</taxon>
        <taxon>Oceanospirillaceae</taxon>
        <taxon>Neptuniibacter</taxon>
    </lineage>
</organism>
<sequence>MKLRSLRALVLALICLVPVSAFAELLDINTASVEQLSTNLKGIGHSKAEAIVAHREQHGPFKTVDELTQVKGIGKATVSKNLDVMTVTMPKETEEVAVKK</sequence>
<evidence type="ECO:0000256" key="1">
    <source>
        <dbReference type="SAM" id="SignalP"/>
    </source>
</evidence>
<dbReference type="SUPFAM" id="SSF47781">
    <property type="entry name" value="RuvA domain 2-like"/>
    <property type="match status" value="1"/>
</dbReference>
<dbReference type="PANTHER" id="PTHR21180">
    <property type="entry name" value="ENDONUCLEASE/EXONUCLEASE/PHOSPHATASE FAMILY DOMAIN-CONTAINING PROTEIN 1"/>
    <property type="match status" value="1"/>
</dbReference>
<feature type="signal peptide" evidence="1">
    <location>
        <begin position="1"/>
        <end position="23"/>
    </location>
</feature>
<dbReference type="OrthoDB" id="7510573at2"/>
<dbReference type="InterPro" id="IPR004509">
    <property type="entry name" value="Competence_ComEA_HhH"/>
</dbReference>
<dbReference type="GO" id="GO:0015627">
    <property type="term" value="C:type II protein secretion system complex"/>
    <property type="evidence" value="ECO:0007669"/>
    <property type="project" value="TreeGrafter"/>
</dbReference>
<feature type="chain" id="PRO_5030741851" description="Competence protein ComEA" evidence="1">
    <location>
        <begin position="24"/>
        <end position="100"/>
    </location>
</feature>
<protein>
    <recommendedName>
        <fullName evidence="4">Competence protein ComEA</fullName>
    </recommendedName>
</protein>
<dbReference type="InterPro" id="IPR051675">
    <property type="entry name" value="Endo/Exo/Phosphatase_dom_1"/>
</dbReference>
<dbReference type="AlphaFoldDB" id="A0A7U8C6H5"/>
<proteinExistence type="predicted"/>
<dbReference type="Gene3D" id="1.10.150.280">
    <property type="entry name" value="AF1531-like domain"/>
    <property type="match status" value="1"/>
</dbReference>
<accession>A0A7U8C6H5</accession>
<dbReference type="Proteomes" id="UP000002171">
    <property type="component" value="Unassembled WGS sequence"/>
</dbReference>
<dbReference type="EMBL" id="AAOW01000013">
    <property type="protein sequence ID" value="EAR60799.1"/>
    <property type="molecule type" value="Genomic_DNA"/>
</dbReference>
<evidence type="ECO:0000313" key="2">
    <source>
        <dbReference type="EMBL" id="EAR60799.1"/>
    </source>
</evidence>
<comment type="caution">
    <text evidence="2">The sequence shown here is derived from an EMBL/GenBank/DDBJ whole genome shotgun (WGS) entry which is preliminary data.</text>
</comment>